<feature type="compositionally biased region" description="Polar residues" evidence="8">
    <location>
        <begin position="492"/>
        <end position="503"/>
    </location>
</feature>
<dbReference type="PANTHER" id="PTHR11920:SF335">
    <property type="entry name" value="GUANYLATE CYCLASE"/>
    <property type="match status" value="1"/>
</dbReference>
<dbReference type="OrthoDB" id="550725at2759"/>
<evidence type="ECO:0000256" key="5">
    <source>
        <dbReference type="ARBA" id="ARBA00023136"/>
    </source>
</evidence>
<dbReference type="KEGG" id="cre:CHLRE_13g607200v5"/>
<name>A0A2K3D1K0_CHLRE</name>
<dbReference type="EMBL" id="CM008974">
    <property type="protein sequence ID" value="PNW74405.1"/>
    <property type="molecule type" value="Genomic_DNA"/>
</dbReference>
<dbReference type="SMART" id="SM00044">
    <property type="entry name" value="CYCc"/>
    <property type="match status" value="1"/>
</dbReference>
<keyword evidence="5" id="KW-0472">Membrane</keyword>
<dbReference type="Proteomes" id="UP000006906">
    <property type="component" value="Chromosome 13"/>
</dbReference>
<dbReference type="PROSITE" id="PS50125">
    <property type="entry name" value="GUANYLATE_CYCLASE_2"/>
    <property type="match status" value="1"/>
</dbReference>
<organism evidence="10 11">
    <name type="scientific">Chlamydomonas reinhardtii</name>
    <name type="common">Chlamydomonas smithii</name>
    <dbReference type="NCBI Taxonomy" id="3055"/>
    <lineage>
        <taxon>Eukaryota</taxon>
        <taxon>Viridiplantae</taxon>
        <taxon>Chlorophyta</taxon>
        <taxon>core chlorophytes</taxon>
        <taxon>Chlorophyceae</taxon>
        <taxon>CS clade</taxon>
        <taxon>Chlamydomonadales</taxon>
        <taxon>Chlamydomonadaceae</taxon>
        <taxon>Chlamydomonas</taxon>
    </lineage>
</organism>
<sequence>MWMLALAGVGVGHLGWSAATQVATALNGWAVALCIGLCGYLLGVWHHRASAAQRGASVAGGLMGPWTGAAAIKAAATTTTTTPSALQPSPPSLVVAARLARALELLGDLLPGHVVEELLLGPEGEGLGEGQLEGEQRHGHEEELGGEPYSCHHQLTTDSHMDSAYTDVRHSCGVVTDTPIGEDNHSSALLHMGAAREQQQQGHQQQVHQERVERRSSSWGGTGTLWQLLGPDCSLHSKPLQPLPLAHEDEQQQPLEVEEPCAWQQQGPEGAMGLQLKQERAECCMAAAGDEAAAVCLAPVASASSTASSSTATSTRSASSRASSCGGGSGEGSGASSERVRHSRSPSSGSGCDMPCRTDTLRPGAEALASAPATVAAGVGFATEGASACGREGRVEQQQAAQAAEAVRLASESAALPAPRSASAIAAAEEHRDLLASVSAPLPALRLPRRSGSTCCQSPFVGSGCGVALVQLSPLTPLQPLALSLPPWSSARVSCDQTQQQQAPPVPSTPSAIGAPAPGVLPQRPPLPRVRTMPVQRCTIEPPPPPPSQQQKQQQQQQQLHQSQQLRRYSLHRSTTSLSAALLDRAASNPRTPFHEDTRAATVSTGGISCDTSSCGDETARVDVGGEAVVKGVAARLSGSTISRSQSLMSVAGSRAAAWLRSRSASASASALAAAAAVAVAAVAAPFTAVSSVAGGLTGAAAAAAAPEATQEDGGEHVAAAAAAAPPATAGGGDLVSDGQPAQQQVQVQPLLPAATAAASNAAAIHWSHSGAVNSPRASRRLHRSSTGCFSVSTAGVYGSGVYGSGGADTSAAFGVPAAGGSTMAMGCVTATGASGGGNSLWRAQRGALTEAGEEGTAAGGGHSSCWGSPRVGAGMGAASALAVLAPRASVHLPLPPPMTGGGWCGGGGGSGRDLPYAEWHPCVSVLFADLVGFTAISNKVPPVAVMEMLNALYCRLDALCNVWGQQQQQPPGSPLHGSAAAASFLSPGAAAAATAAPPCPPGSVYKVQIIGDAYMVATGLLADDPAHAATACMFALAVLREAEQVLDPVDGQPLRLRIGIHSGPVVSGVVGRLRRQYSVFGDTVNVASRMESTGTAGVIHVSEDTQRLAAPHMPPGCGRWLRREGVEVKGKGTMDTYWLLPQGHEDAAVAEGSDGMAADGRVWTAAGPAEAE</sequence>
<dbReference type="InterPro" id="IPR018297">
    <property type="entry name" value="A/G_cyclase_CS"/>
</dbReference>
<evidence type="ECO:0000256" key="1">
    <source>
        <dbReference type="ARBA" id="ARBA00004370"/>
    </source>
</evidence>
<feature type="compositionally biased region" description="Low complexity" evidence="8">
    <location>
        <begin position="305"/>
        <end position="324"/>
    </location>
</feature>
<dbReference type="GO" id="GO:0007168">
    <property type="term" value="P:receptor guanylyl cyclase signaling pathway"/>
    <property type="evidence" value="ECO:0000318"/>
    <property type="project" value="GO_Central"/>
</dbReference>
<proteinExistence type="inferred from homology"/>
<evidence type="ECO:0000313" key="11">
    <source>
        <dbReference type="Proteomes" id="UP000006906"/>
    </source>
</evidence>
<dbReference type="GO" id="GO:0006182">
    <property type="term" value="P:cGMP biosynthetic process"/>
    <property type="evidence" value="ECO:0000318"/>
    <property type="project" value="GO_Central"/>
</dbReference>
<evidence type="ECO:0000256" key="3">
    <source>
        <dbReference type="ARBA" id="ARBA00022741"/>
    </source>
</evidence>
<dbReference type="AlphaFoldDB" id="A0A2K3D1K0"/>
<keyword evidence="3" id="KW-0547">Nucleotide-binding</keyword>
<dbReference type="PaxDb" id="3055-EDO99005"/>
<dbReference type="GO" id="GO:0000166">
    <property type="term" value="F:nucleotide binding"/>
    <property type="evidence" value="ECO:0007669"/>
    <property type="project" value="UniProtKB-KW"/>
</dbReference>
<feature type="compositionally biased region" description="Low complexity" evidence="8">
    <location>
        <begin position="198"/>
        <end position="207"/>
    </location>
</feature>
<dbReference type="PANTHER" id="PTHR11920">
    <property type="entry name" value="GUANYLYL CYCLASE"/>
    <property type="match status" value="1"/>
</dbReference>
<protein>
    <recommendedName>
        <fullName evidence="9">Guanylate cyclase domain-containing protein</fullName>
    </recommendedName>
</protein>
<dbReference type="GO" id="GO:0004383">
    <property type="term" value="F:guanylate cyclase activity"/>
    <property type="evidence" value="ECO:0000318"/>
    <property type="project" value="GO_Central"/>
</dbReference>
<dbReference type="InParanoid" id="A0A2K3D1K0"/>
<evidence type="ECO:0000256" key="6">
    <source>
        <dbReference type="ARBA" id="ARBA00023239"/>
    </source>
</evidence>
<dbReference type="InterPro" id="IPR029787">
    <property type="entry name" value="Nucleotide_cyclase"/>
</dbReference>
<comment type="subcellular location">
    <subcellularLocation>
        <location evidence="1">Membrane</location>
    </subcellularLocation>
</comment>
<dbReference type="GO" id="GO:0001653">
    <property type="term" value="F:peptide receptor activity"/>
    <property type="evidence" value="ECO:0000318"/>
    <property type="project" value="GO_Central"/>
</dbReference>
<dbReference type="Gene3D" id="3.30.70.1230">
    <property type="entry name" value="Nucleotide cyclase"/>
    <property type="match status" value="1"/>
</dbReference>
<dbReference type="GO" id="GO:0035556">
    <property type="term" value="P:intracellular signal transduction"/>
    <property type="evidence" value="ECO:0007669"/>
    <property type="project" value="InterPro"/>
</dbReference>
<feature type="region of interest" description="Disordered" evidence="8">
    <location>
        <begin position="305"/>
        <end position="358"/>
    </location>
</feature>
<comment type="similarity">
    <text evidence="7">Belongs to the adenylyl cyclase class-4/guanylyl cyclase family.</text>
</comment>
<feature type="compositionally biased region" description="Polar residues" evidence="8">
    <location>
        <begin position="601"/>
        <end position="616"/>
    </location>
</feature>
<evidence type="ECO:0000313" key="10">
    <source>
        <dbReference type="EMBL" id="PNW74405.1"/>
    </source>
</evidence>
<feature type="region of interest" description="Disordered" evidence="8">
    <location>
        <begin position="587"/>
        <end position="617"/>
    </location>
</feature>
<dbReference type="GeneID" id="5724702"/>
<feature type="compositionally biased region" description="Low complexity" evidence="8">
    <location>
        <begin position="549"/>
        <end position="571"/>
    </location>
</feature>
<evidence type="ECO:0000256" key="8">
    <source>
        <dbReference type="SAM" id="MobiDB-lite"/>
    </source>
</evidence>
<keyword evidence="4" id="KW-1133">Transmembrane helix</keyword>
<dbReference type="CDD" id="cd07302">
    <property type="entry name" value="CHD"/>
    <property type="match status" value="1"/>
</dbReference>
<accession>A0A2K3D1K0</accession>
<feature type="region of interest" description="Disordered" evidence="8">
    <location>
        <begin position="198"/>
        <end position="220"/>
    </location>
</feature>
<keyword evidence="2" id="KW-0812">Transmembrane</keyword>
<evidence type="ECO:0000259" key="9">
    <source>
        <dbReference type="PROSITE" id="PS50125"/>
    </source>
</evidence>
<evidence type="ECO:0000256" key="2">
    <source>
        <dbReference type="ARBA" id="ARBA00022692"/>
    </source>
</evidence>
<evidence type="ECO:0000256" key="7">
    <source>
        <dbReference type="RuleBase" id="RU000405"/>
    </source>
</evidence>
<dbReference type="Gramene" id="PNW74405">
    <property type="protein sequence ID" value="PNW74405"/>
    <property type="gene ID" value="CHLRE_13g607200v5"/>
</dbReference>
<dbReference type="RefSeq" id="XP_042917877.1">
    <property type="nucleotide sequence ID" value="XM_043069902.1"/>
</dbReference>
<dbReference type="PROSITE" id="PS00452">
    <property type="entry name" value="GUANYLATE_CYCLASE_1"/>
    <property type="match status" value="1"/>
</dbReference>
<dbReference type="Pfam" id="PF00211">
    <property type="entry name" value="Guanylate_cyc"/>
    <property type="match status" value="2"/>
</dbReference>
<dbReference type="GO" id="GO:0005886">
    <property type="term" value="C:plasma membrane"/>
    <property type="evidence" value="ECO:0000318"/>
    <property type="project" value="GO_Central"/>
</dbReference>
<dbReference type="SUPFAM" id="SSF55073">
    <property type="entry name" value="Nucleotide cyclase"/>
    <property type="match status" value="2"/>
</dbReference>
<feature type="domain" description="Guanylate cyclase" evidence="9">
    <location>
        <begin position="925"/>
        <end position="1092"/>
    </location>
</feature>
<gene>
    <name evidence="10" type="ORF">CHLRE_13g607200v5</name>
</gene>
<evidence type="ECO:0000256" key="4">
    <source>
        <dbReference type="ARBA" id="ARBA00022989"/>
    </source>
</evidence>
<keyword evidence="11" id="KW-1185">Reference proteome</keyword>
<dbReference type="InterPro" id="IPR050401">
    <property type="entry name" value="Cyclic_nucleotide_synthase"/>
</dbReference>
<dbReference type="InterPro" id="IPR001054">
    <property type="entry name" value="A/G_cyclase"/>
</dbReference>
<dbReference type="ExpressionAtlas" id="A0A2K3D1K0">
    <property type="expression patterns" value="baseline and differential"/>
</dbReference>
<feature type="region of interest" description="Disordered" evidence="8">
    <location>
        <begin position="492"/>
        <end position="571"/>
    </location>
</feature>
<keyword evidence="6 7" id="KW-0456">Lyase</keyword>
<reference evidence="10 11" key="1">
    <citation type="journal article" date="2007" name="Science">
        <title>The Chlamydomonas genome reveals the evolution of key animal and plant functions.</title>
        <authorList>
            <person name="Merchant S.S."/>
            <person name="Prochnik S.E."/>
            <person name="Vallon O."/>
            <person name="Harris E.H."/>
            <person name="Karpowicz S.J."/>
            <person name="Witman G.B."/>
            <person name="Terry A."/>
            <person name="Salamov A."/>
            <person name="Fritz-Laylin L.K."/>
            <person name="Marechal-Drouard L."/>
            <person name="Marshall W.F."/>
            <person name="Qu L.H."/>
            <person name="Nelson D.R."/>
            <person name="Sanderfoot A.A."/>
            <person name="Spalding M.H."/>
            <person name="Kapitonov V.V."/>
            <person name="Ren Q."/>
            <person name="Ferris P."/>
            <person name="Lindquist E."/>
            <person name="Shapiro H."/>
            <person name="Lucas S.M."/>
            <person name="Grimwood J."/>
            <person name="Schmutz J."/>
            <person name="Cardol P."/>
            <person name="Cerutti H."/>
            <person name="Chanfreau G."/>
            <person name="Chen C.L."/>
            <person name="Cognat V."/>
            <person name="Croft M.T."/>
            <person name="Dent R."/>
            <person name="Dutcher S."/>
            <person name="Fernandez E."/>
            <person name="Fukuzawa H."/>
            <person name="Gonzalez-Ballester D."/>
            <person name="Gonzalez-Halphen D."/>
            <person name="Hallmann A."/>
            <person name="Hanikenne M."/>
            <person name="Hippler M."/>
            <person name="Inwood W."/>
            <person name="Jabbari K."/>
            <person name="Kalanon M."/>
            <person name="Kuras R."/>
            <person name="Lefebvre P.A."/>
            <person name="Lemaire S.D."/>
            <person name="Lobanov A.V."/>
            <person name="Lohr M."/>
            <person name="Manuell A."/>
            <person name="Meier I."/>
            <person name="Mets L."/>
            <person name="Mittag M."/>
            <person name="Mittelmeier T."/>
            <person name="Moroney J.V."/>
            <person name="Moseley J."/>
            <person name="Napoli C."/>
            <person name="Nedelcu A.M."/>
            <person name="Niyogi K."/>
            <person name="Novoselov S.V."/>
            <person name="Paulsen I.T."/>
            <person name="Pazour G."/>
            <person name="Purton S."/>
            <person name="Ral J.P."/>
            <person name="Riano-Pachon D.M."/>
            <person name="Riekhof W."/>
            <person name="Rymarquis L."/>
            <person name="Schroda M."/>
            <person name="Stern D."/>
            <person name="Umen J."/>
            <person name="Willows R."/>
            <person name="Wilson N."/>
            <person name="Zimmer S.L."/>
            <person name="Allmer J."/>
            <person name="Balk J."/>
            <person name="Bisova K."/>
            <person name="Chen C.J."/>
            <person name="Elias M."/>
            <person name="Gendler K."/>
            <person name="Hauser C."/>
            <person name="Lamb M.R."/>
            <person name="Ledford H."/>
            <person name="Long J.C."/>
            <person name="Minagawa J."/>
            <person name="Page M.D."/>
            <person name="Pan J."/>
            <person name="Pootakham W."/>
            <person name="Roje S."/>
            <person name="Rose A."/>
            <person name="Stahlberg E."/>
            <person name="Terauchi A.M."/>
            <person name="Yang P."/>
            <person name="Ball S."/>
            <person name="Bowler C."/>
            <person name="Dieckmann C.L."/>
            <person name="Gladyshev V.N."/>
            <person name="Green P."/>
            <person name="Jorgensen R."/>
            <person name="Mayfield S."/>
            <person name="Mueller-Roeber B."/>
            <person name="Rajamani S."/>
            <person name="Sayre R.T."/>
            <person name="Brokstein P."/>
            <person name="Dubchak I."/>
            <person name="Goodstein D."/>
            <person name="Hornick L."/>
            <person name="Huang Y.W."/>
            <person name="Jhaveri J."/>
            <person name="Luo Y."/>
            <person name="Martinez D."/>
            <person name="Ngau W.C."/>
            <person name="Otillar B."/>
            <person name="Poliakov A."/>
            <person name="Porter A."/>
            <person name="Szajkowski L."/>
            <person name="Werner G."/>
            <person name="Zhou K."/>
            <person name="Grigoriev I.V."/>
            <person name="Rokhsar D.S."/>
            <person name="Grossman A.R."/>
        </authorList>
    </citation>
    <scope>NUCLEOTIDE SEQUENCE [LARGE SCALE GENOMIC DNA]</scope>
    <source>
        <strain evidence="11">CC-503</strain>
    </source>
</reference>